<dbReference type="Gene3D" id="3.80.10.10">
    <property type="entry name" value="Ribonuclease Inhibitor"/>
    <property type="match status" value="1"/>
</dbReference>
<keyword evidence="3" id="KW-1185">Reference proteome</keyword>
<dbReference type="PANTHER" id="PTHR38926">
    <property type="entry name" value="F-BOX DOMAIN CONTAINING PROTEIN, EXPRESSED"/>
    <property type="match status" value="1"/>
</dbReference>
<dbReference type="Gene3D" id="1.20.1280.50">
    <property type="match status" value="1"/>
</dbReference>
<dbReference type="InterPro" id="IPR032675">
    <property type="entry name" value="LRR_dom_sf"/>
</dbReference>
<dbReference type="EMBL" id="JARKIF010000005">
    <property type="protein sequence ID" value="KAJ7639313.1"/>
    <property type="molecule type" value="Genomic_DNA"/>
</dbReference>
<evidence type="ECO:0008006" key="4">
    <source>
        <dbReference type="Google" id="ProtNLM"/>
    </source>
</evidence>
<comment type="caution">
    <text evidence="2">The sequence shown here is derived from an EMBL/GenBank/DDBJ whole genome shotgun (WGS) entry which is preliminary data.</text>
</comment>
<evidence type="ECO:0000313" key="3">
    <source>
        <dbReference type="Proteomes" id="UP001221142"/>
    </source>
</evidence>
<gene>
    <name evidence="2" type="ORF">FB45DRAFT_424637</name>
</gene>
<reference evidence="2" key="1">
    <citation type="submission" date="2023-03" db="EMBL/GenBank/DDBJ databases">
        <title>Massive genome expansion in bonnet fungi (Mycena s.s.) driven by repeated elements and novel gene families across ecological guilds.</title>
        <authorList>
            <consortium name="Lawrence Berkeley National Laboratory"/>
            <person name="Harder C.B."/>
            <person name="Miyauchi S."/>
            <person name="Viragh M."/>
            <person name="Kuo A."/>
            <person name="Thoen E."/>
            <person name="Andreopoulos B."/>
            <person name="Lu D."/>
            <person name="Skrede I."/>
            <person name="Drula E."/>
            <person name="Henrissat B."/>
            <person name="Morin E."/>
            <person name="Kohler A."/>
            <person name="Barry K."/>
            <person name="LaButti K."/>
            <person name="Morin E."/>
            <person name="Salamov A."/>
            <person name="Lipzen A."/>
            <person name="Mereny Z."/>
            <person name="Hegedus B."/>
            <person name="Baldrian P."/>
            <person name="Stursova M."/>
            <person name="Weitz H."/>
            <person name="Taylor A."/>
            <person name="Grigoriev I.V."/>
            <person name="Nagy L.G."/>
            <person name="Martin F."/>
            <person name="Kauserud H."/>
        </authorList>
    </citation>
    <scope>NUCLEOTIDE SEQUENCE</scope>
    <source>
        <strain evidence="2">9284</strain>
    </source>
</reference>
<name>A0AAD7C5L8_9AGAR</name>
<dbReference type="AlphaFoldDB" id="A0AAD7C5L8"/>
<sequence>MLPTNAALRSQVAEVALEISSMETRLEEKRAELQRLQHQLDAVTYPVLSLPPEITSEIFIHCLPSLQLRPDGVDPMQVPLLVSHVCSQWRRIAISTPLLWRELNIDLGIRRRQGSDIVDTWLARAQHCPLSVRIRGLVLDLVDSARFFEAFRRHAWKMQSLELEIHMEDFEEMEKPMPEFPLLRELSLSSADGWTLLNESLDKMFADVPQISQVRLCYFPAKVDMVALPWDQLQKFTGEFYELSECLEALRLMPNIVECTFSVHETVVEDDSHQMVSHSQLRTFTLFQSKPLDEDEAVPRSAQLLALITFPNLETLQLLDIEDYDAQALASFLGRGSPPLKRLVIRPHLRPGQTDLVLTMTPLLQPHFKNLEIWYPEKGFASRFFERLSQDSEFVPGLEMLSFYCRSRKKEASRRDLLAIAAESLNKRRDLTGVNQLRVFRAMVAAEKVSPWSHADALVPFRRLEQEGLDVQSGLQRSRNEI</sequence>
<keyword evidence="1" id="KW-0175">Coiled coil</keyword>
<organism evidence="2 3">
    <name type="scientific">Roridomyces roridus</name>
    <dbReference type="NCBI Taxonomy" id="1738132"/>
    <lineage>
        <taxon>Eukaryota</taxon>
        <taxon>Fungi</taxon>
        <taxon>Dikarya</taxon>
        <taxon>Basidiomycota</taxon>
        <taxon>Agaricomycotina</taxon>
        <taxon>Agaricomycetes</taxon>
        <taxon>Agaricomycetidae</taxon>
        <taxon>Agaricales</taxon>
        <taxon>Marasmiineae</taxon>
        <taxon>Mycenaceae</taxon>
        <taxon>Roridomyces</taxon>
    </lineage>
</organism>
<feature type="coiled-coil region" evidence="1">
    <location>
        <begin position="12"/>
        <end position="39"/>
    </location>
</feature>
<proteinExistence type="predicted"/>
<protein>
    <recommendedName>
        <fullName evidence="4">F-box domain-containing protein</fullName>
    </recommendedName>
</protein>
<dbReference type="Proteomes" id="UP001221142">
    <property type="component" value="Unassembled WGS sequence"/>
</dbReference>
<evidence type="ECO:0000313" key="2">
    <source>
        <dbReference type="EMBL" id="KAJ7639313.1"/>
    </source>
</evidence>
<evidence type="ECO:0000256" key="1">
    <source>
        <dbReference type="SAM" id="Coils"/>
    </source>
</evidence>
<accession>A0AAD7C5L8</accession>
<dbReference type="PANTHER" id="PTHR38926:SF72">
    <property type="entry name" value="IM:7136021-RELATED"/>
    <property type="match status" value="1"/>
</dbReference>